<dbReference type="OrthoDB" id="5428890at2759"/>
<name>M2SN99_COCSN</name>
<gene>
    <name evidence="2" type="ORF">COCSADRAFT_331781</name>
</gene>
<dbReference type="EMBL" id="KB445644">
    <property type="protein sequence ID" value="EMD63800.1"/>
    <property type="molecule type" value="Genomic_DNA"/>
</dbReference>
<dbReference type="eggNOG" id="ENOG502SK62">
    <property type="taxonomic scope" value="Eukaryota"/>
</dbReference>
<dbReference type="Proteomes" id="UP000016934">
    <property type="component" value="Unassembled WGS sequence"/>
</dbReference>
<accession>M2SN99</accession>
<sequence>MAALQERLADLTQLKHETKLVIIDSLWPRYPPVRLHDAEHHDWSPYFNYYINQCHHSLQGQPVATRTHEDIVKVSYLLRKNASREDIEEKLRSALKTVDAGRKEASVTNGGERLEEKVHNTINLVARLCFMVNVGVSEATFTPGRTKLQWIDGSLRSFLSSQFEPSTSLKDVTVRFEKAFTARNIERIAGITIHWTDNLADHLRMLDADDKTVAIFHHASFLKHQAALVFPPFFPSLYPTDLIEETLRTLALLFPQHNREVRMWLQSRSGSSSHGIDRQLLKCGYLRLEERQQNNFHFWHDRLVILKQAYDESRPATLSQWWLDRRNTVQWYTFWVAIVVLFLTIFFGLVQSIEGALQVYKAYNPTT</sequence>
<organism evidence="2 3">
    <name type="scientific">Cochliobolus sativus (strain ND90Pr / ATCC 201652)</name>
    <name type="common">Common root rot and spot blotch fungus</name>
    <name type="synonym">Bipolaris sorokiniana</name>
    <dbReference type="NCBI Taxonomy" id="665912"/>
    <lineage>
        <taxon>Eukaryota</taxon>
        <taxon>Fungi</taxon>
        <taxon>Dikarya</taxon>
        <taxon>Ascomycota</taxon>
        <taxon>Pezizomycotina</taxon>
        <taxon>Dothideomycetes</taxon>
        <taxon>Pleosporomycetidae</taxon>
        <taxon>Pleosporales</taxon>
        <taxon>Pleosporineae</taxon>
        <taxon>Pleosporaceae</taxon>
        <taxon>Bipolaris</taxon>
    </lineage>
</organism>
<keyword evidence="1" id="KW-0472">Membrane</keyword>
<evidence type="ECO:0000256" key="1">
    <source>
        <dbReference type="SAM" id="Phobius"/>
    </source>
</evidence>
<dbReference type="AlphaFoldDB" id="M2SN99"/>
<feature type="transmembrane region" description="Helical" evidence="1">
    <location>
        <begin position="331"/>
        <end position="350"/>
    </location>
</feature>
<dbReference type="GeneID" id="19137075"/>
<dbReference type="RefSeq" id="XP_007700810.1">
    <property type="nucleotide sequence ID" value="XM_007702620.1"/>
</dbReference>
<dbReference type="KEGG" id="bsc:COCSADRAFT_331781"/>
<proteinExistence type="predicted"/>
<keyword evidence="3" id="KW-1185">Reference proteome</keyword>
<reference evidence="2 3" key="1">
    <citation type="journal article" date="2012" name="PLoS Pathog.">
        <title>Diverse lifestyles and strategies of plant pathogenesis encoded in the genomes of eighteen Dothideomycetes fungi.</title>
        <authorList>
            <person name="Ohm R.A."/>
            <person name="Feau N."/>
            <person name="Henrissat B."/>
            <person name="Schoch C.L."/>
            <person name="Horwitz B.A."/>
            <person name="Barry K.W."/>
            <person name="Condon B.J."/>
            <person name="Copeland A.C."/>
            <person name="Dhillon B."/>
            <person name="Glaser F."/>
            <person name="Hesse C.N."/>
            <person name="Kosti I."/>
            <person name="LaButti K."/>
            <person name="Lindquist E.A."/>
            <person name="Lucas S."/>
            <person name="Salamov A.A."/>
            <person name="Bradshaw R.E."/>
            <person name="Ciuffetti L."/>
            <person name="Hamelin R.C."/>
            <person name="Kema G.H.J."/>
            <person name="Lawrence C."/>
            <person name="Scott J.A."/>
            <person name="Spatafora J.W."/>
            <person name="Turgeon B.G."/>
            <person name="de Wit P.J.G.M."/>
            <person name="Zhong S."/>
            <person name="Goodwin S.B."/>
            <person name="Grigoriev I.V."/>
        </authorList>
    </citation>
    <scope>NUCLEOTIDE SEQUENCE [LARGE SCALE GENOMIC DNA]</scope>
    <source>
        <strain evidence="3">ND90Pr / ATCC 201652</strain>
    </source>
</reference>
<evidence type="ECO:0000313" key="3">
    <source>
        <dbReference type="Proteomes" id="UP000016934"/>
    </source>
</evidence>
<dbReference type="HOGENOM" id="CLU_053383_0_0_1"/>
<reference evidence="3" key="2">
    <citation type="journal article" date="2013" name="PLoS Genet.">
        <title>Comparative genome structure, secondary metabolite, and effector coding capacity across Cochliobolus pathogens.</title>
        <authorList>
            <person name="Condon B.J."/>
            <person name="Leng Y."/>
            <person name="Wu D."/>
            <person name="Bushley K.E."/>
            <person name="Ohm R.A."/>
            <person name="Otillar R."/>
            <person name="Martin J."/>
            <person name="Schackwitz W."/>
            <person name="Grimwood J."/>
            <person name="MohdZainudin N."/>
            <person name="Xue C."/>
            <person name="Wang R."/>
            <person name="Manning V.A."/>
            <person name="Dhillon B."/>
            <person name="Tu Z.J."/>
            <person name="Steffenson B.J."/>
            <person name="Salamov A."/>
            <person name="Sun H."/>
            <person name="Lowry S."/>
            <person name="LaButti K."/>
            <person name="Han J."/>
            <person name="Copeland A."/>
            <person name="Lindquist E."/>
            <person name="Barry K."/>
            <person name="Schmutz J."/>
            <person name="Baker S.E."/>
            <person name="Ciuffetti L.M."/>
            <person name="Grigoriev I.V."/>
            <person name="Zhong S."/>
            <person name="Turgeon B.G."/>
        </authorList>
    </citation>
    <scope>NUCLEOTIDE SEQUENCE [LARGE SCALE GENOMIC DNA]</scope>
    <source>
        <strain evidence="3">ND90Pr / ATCC 201652</strain>
    </source>
</reference>
<keyword evidence="1" id="KW-1133">Transmembrane helix</keyword>
<protein>
    <submittedName>
        <fullName evidence="2">Uncharacterized protein</fullName>
    </submittedName>
</protein>
<evidence type="ECO:0000313" key="2">
    <source>
        <dbReference type="EMBL" id="EMD63800.1"/>
    </source>
</evidence>
<keyword evidence="1" id="KW-0812">Transmembrane</keyword>
<dbReference type="OMA" id="YTFWVAV"/>